<accession>A0A8J5C678</accession>
<comment type="caution">
    <text evidence="1">The sequence shown here is derived from an EMBL/GenBank/DDBJ whole genome shotgun (WGS) entry which is preliminary data.</text>
</comment>
<reference evidence="1 2" key="1">
    <citation type="submission" date="2020-08" db="EMBL/GenBank/DDBJ databases">
        <title>Plant Genome Project.</title>
        <authorList>
            <person name="Zhang R.-G."/>
        </authorList>
    </citation>
    <scope>NUCLEOTIDE SEQUENCE [LARGE SCALE GENOMIC DNA]</scope>
    <source>
        <tissue evidence="1">Rhizome</tissue>
    </source>
</reference>
<dbReference type="PANTHER" id="PTHR35690:SF1">
    <property type="entry name" value="OS01G0363500 PROTEIN"/>
    <property type="match status" value="1"/>
</dbReference>
<dbReference type="Proteomes" id="UP000734854">
    <property type="component" value="Unassembled WGS sequence"/>
</dbReference>
<dbReference type="PANTHER" id="PTHR35690">
    <property type="entry name" value="OS01G0363500 PROTEIN"/>
    <property type="match status" value="1"/>
</dbReference>
<name>A0A8J5C678_ZINOF</name>
<sequence>MKEVAKTRKVPPAQVLVALVSIKKRKVEPSPGRTWMLIFTFQGKLNKGRYFPITAVERFDTAAKRIENGVYLGPAGSLTFEGKFSWKNRILAFIFQNVRTKLGPFGPLQIDLGQTEREPTAKYPFFIWFSIDEEIAVAQELSSVVVGN</sequence>
<dbReference type="AlphaFoldDB" id="A0A8J5C678"/>
<organism evidence="1 2">
    <name type="scientific">Zingiber officinale</name>
    <name type="common">Ginger</name>
    <name type="synonym">Amomum zingiber</name>
    <dbReference type="NCBI Taxonomy" id="94328"/>
    <lineage>
        <taxon>Eukaryota</taxon>
        <taxon>Viridiplantae</taxon>
        <taxon>Streptophyta</taxon>
        <taxon>Embryophyta</taxon>
        <taxon>Tracheophyta</taxon>
        <taxon>Spermatophyta</taxon>
        <taxon>Magnoliopsida</taxon>
        <taxon>Liliopsida</taxon>
        <taxon>Zingiberales</taxon>
        <taxon>Zingiberaceae</taxon>
        <taxon>Zingiber</taxon>
    </lineage>
</organism>
<evidence type="ECO:0000313" key="2">
    <source>
        <dbReference type="Proteomes" id="UP000734854"/>
    </source>
</evidence>
<keyword evidence="2" id="KW-1185">Reference proteome</keyword>
<evidence type="ECO:0000313" key="1">
    <source>
        <dbReference type="EMBL" id="KAG6468907.1"/>
    </source>
</evidence>
<protein>
    <submittedName>
        <fullName evidence="1">Uncharacterized protein</fullName>
    </submittedName>
</protein>
<gene>
    <name evidence="1" type="ORF">ZIOFF_073602</name>
</gene>
<dbReference type="EMBL" id="JACMSC010000022">
    <property type="protein sequence ID" value="KAG6468907.1"/>
    <property type="molecule type" value="Genomic_DNA"/>
</dbReference>
<proteinExistence type="predicted"/>